<name>A0AAD5XLU8_9FUNG</name>
<dbReference type="PANTHER" id="PTHR16932:SF18">
    <property type="entry name" value="INTERFERON, ALPHA-INDUCIBLE PROTEIN 27-LIKE 2"/>
    <property type="match status" value="1"/>
</dbReference>
<dbReference type="InterPro" id="IPR009311">
    <property type="entry name" value="IFI6/IFI27-like"/>
</dbReference>
<sequence>MSLLVHASPQNQLHNLENPVVMQATYDRLSNPSTNHNAGRKDKRLRILKIGAAAAVGVVAAPAVVVGTIWALGFGASIGGGIATGSWAASFMASYGGAVTAGSACAVLQSAGAAGLGTAATATLSAAGLATAGGIATATTVERSKGEQTRIEEVDES</sequence>
<dbReference type="InterPro" id="IPR038213">
    <property type="entry name" value="IFI6/IFI27-like_sf"/>
</dbReference>
<dbReference type="AlphaFoldDB" id="A0AAD5XLU8"/>
<evidence type="ECO:0000313" key="7">
    <source>
        <dbReference type="EMBL" id="KAJ3170046.1"/>
    </source>
</evidence>
<evidence type="ECO:0000256" key="3">
    <source>
        <dbReference type="ARBA" id="ARBA00022692"/>
    </source>
</evidence>
<organism evidence="7 8">
    <name type="scientific">Geranomyces variabilis</name>
    <dbReference type="NCBI Taxonomy" id="109894"/>
    <lineage>
        <taxon>Eukaryota</taxon>
        <taxon>Fungi</taxon>
        <taxon>Fungi incertae sedis</taxon>
        <taxon>Chytridiomycota</taxon>
        <taxon>Chytridiomycota incertae sedis</taxon>
        <taxon>Chytridiomycetes</taxon>
        <taxon>Spizellomycetales</taxon>
        <taxon>Powellomycetaceae</taxon>
        <taxon>Geranomyces</taxon>
    </lineage>
</organism>
<dbReference type="PANTHER" id="PTHR16932">
    <property type="entry name" value="INTERFERON ALPHA-INDUCIBLE PROTEIN 27"/>
    <property type="match status" value="1"/>
</dbReference>
<evidence type="ECO:0000256" key="2">
    <source>
        <dbReference type="ARBA" id="ARBA00007262"/>
    </source>
</evidence>
<dbReference type="Proteomes" id="UP001212152">
    <property type="component" value="Unassembled WGS sequence"/>
</dbReference>
<keyword evidence="5 6" id="KW-0472">Membrane</keyword>
<protein>
    <submittedName>
        <fullName evidence="7">Uncharacterized protein</fullName>
    </submittedName>
</protein>
<proteinExistence type="inferred from homology"/>
<keyword evidence="4 6" id="KW-1133">Transmembrane helix</keyword>
<feature type="transmembrane region" description="Helical" evidence="6">
    <location>
        <begin position="50"/>
        <end position="72"/>
    </location>
</feature>
<dbReference type="GO" id="GO:0016020">
    <property type="term" value="C:membrane"/>
    <property type="evidence" value="ECO:0007669"/>
    <property type="project" value="UniProtKB-SubCell"/>
</dbReference>
<evidence type="ECO:0000256" key="1">
    <source>
        <dbReference type="ARBA" id="ARBA00004141"/>
    </source>
</evidence>
<dbReference type="Pfam" id="PF06140">
    <property type="entry name" value="Ifi-6-16"/>
    <property type="match status" value="1"/>
</dbReference>
<keyword evidence="3 6" id="KW-0812">Transmembrane</keyword>
<dbReference type="EMBL" id="JADGJQ010000100">
    <property type="protein sequence ID" value="KAJ3170046.1"/>
    <property type="molecule type" value="Genomic_DNA"/>
</dbReference>
<keyword evidence="8" id="KW-1185">Reference proteome</keyword>
<evidence type="ECO:0000256" key="4">
    <source>
        <dbReference type="ARBA" id="ARBA00022989"/>
    </source>
</evidence>
<comment type="subcellular location">
    <subcellularLocation>
        <location evidence="1">Membrane</location>
        <topology evidence="1">Multi-pass membrane protein</topology>
    </subcellularLocation>
</comment>
<comment type="caution">
    <text evidence="7">The sequence shown here is derived from an EMBL/GenBank/DDBJ whole genome shotgun (WGS) entry which is preliminary data.</text>
</comment>
<evidence type="ECO:0000313" key="8">
    <source>
        <dbReference type="Proteomes" id="UP001212152"/>
    </source>
</evidence>
<accession>A0AAD5XLU8</accession>
<gene>
    <name evidence="7" type="ORF">HDU87_000458</name>
</gene>
<dbReference type="Gene3D" id="6.10.110.10">
    <property type="match status" value="1"/>
</dbReference>
<evidence type="ECO:0000256" key="5">
    <source>
        <dbReference type="ARBA" id="ARBA00023136"/>
    </source>
</evidence>
<comment type="similarity">
    <text evidence="2">Belongs to the IFI6/IFI27 family.</text>
</comment>
<reference evidence="7" key="1">
    <citation type="submission" date="2020-05" db="EMBL/GenBank/DDBJ databases">
        <title>Phylogenomic resolution of chytrid fungi.</title>
        <authorList>
            <person name="Stajich J.E."/>
            <person name="Amses K."/>
            <person name="Simmons R."/>
            <person name="Seto K."/>
            <person name="Myers J."/>
            <person name="Bonds A."/>
            <person name="Quandt C.A."/>
            <person name="Barry K."/>
            <person name="Liu P."/>
            <person name="Grigoriev I."/>
            <person name="Longcore J.E."/>
            <person name="James T.Y."/>
        </authorList>
    </citation>
    <scope>NUCLEOTIDE SEQUENCE</scope>
    <source>
        <strain evidence="7">JEL0379</strain>
    </source>
</reference>
<evidence type="ECO:0000256" key="6">
    <source>
        <dbReference type="SAM" id="Phobius"/>
    </source>
</evidence>